<evidence type="ECO:0000313" key="2">
    <source>
        <dbReference type="Proteomes" id="UP000887569"/>
    </source>
</evidence>
<feature type="transmembrane region" description="Helical" evidence="1">
    <location>
        <begin position="24"/>
        <end position="44"/>
    </location>
</feature>
<dbReference type="AlphaFoldDB" id="A0A914ZM16"/>
<keyword evidence="1" id="KW-1133">Transmembrane helix</keyword>
<feature type="transmembrane region" description="Helical" evidence="1">
    <location>
        <begin position="50"/>
        <end position="72"/>
    </location>
</feature>
<reference evidence="3" key="1">
    <citation type="submission" date="2022-11" db="UniProtKB">
        <authorList>
            <consortium name="WormBaseParasite"/>
        </authorList>
    </citation>
    <scope>IDENTIFICATION</scope>
</reference>
<organism evidence="2 3">
    <name type="scientific">Parascaris univalens</name>
    <name type="common">Nematode worm</name>
    <dbReference type="NCBI Taxonomy" id="6257"/>
    <lineage>
        <taxon>Eukaryota</taxon>
        <taxon>Metazoa</taxon>
        <taxon>Ecdysozoa</taxon>
        <taxon>Nematoda</taxon>
        <taxon>Chromadorea</taxon>
        <taxon>Rhabditida</taxon>
        <taxon>Spirurina</taxon>
        <taxon>Ascaridomorpha</taxon>
        <taxon>Ascaridoidea</taxon>
        <taxon>Ascarididae</taxon>
        <taxon>Parascaris</taxon>
    </lineage>
</organism>
<evidence type="ECO:0000313" key="3">
    <source>
        <dbReference type="WBParaSite" id="PgB08_g051_t04"/>
    </source>
</evidence>
<keyword evidence="2" id="KW-1185">Reference proteome</keyword>
<evidence type="ECO:0000256" key="1">
    <source>
        <dbReference type="SAM" id="Phobius"/>
    </source>
</evidence>
<keyword evidence="1" id="KW-0812">Transmembrane</keyword>
<accession>A0A914ZM16</accession>
<protein>
    <submittedName>
        <fullName evidence="3">Transmembrane protein</fullName>
    </submittedName>
</protein>
<sequence length="236" mass="27152">MLVRRSLLRVADCLRAQRNAVKSLLYVSAVFDSSCLLSSLAILMASPRPLLYAASICTSSVAVLIAYILLFIRSEMRQDYRSEFAEDFCYDESILPFMMYLGMAKLLLTLFSVAAFMWTNWMIPLEGLERFKRFVMWLALICNTISQSQSLHQLQLQQKKKLSSSTSSSYICSQWVEFISTRHFLSPFAFIYVYSYNKGAELRRISLKSWKFESGTPSVHCTRSLMLFLHIAIVCD</sequence>
<name>A0A914ZM16_PARUN</name>
<proteinExistence type="predicted"/>
<keyword evidence="1" id="KW-0472">Membrane</keyword>
<dbReference type="Proteomes" id="UP000887569">
    <property type="component" value="Unplaced"/>
</dbReference>
<dbReference type="WBParaSite" id="PgB08_g051_t04">
    <property type="protein sequence ID" value="PgB08_g051_t04"/>
    <property type="gene ID" value="PgB08_g051"/>
</dbReference>